<dbReference type="PANTHER" id="PTHR43046">
    <property type="entry name" value="GDP-MANNOSE MANNOSYL HYDROLASE"/>
    <property type="match status" value="1"/>
</dbReference>
<dbReference type="RefSeq" id="WP_165404000.1">
    <property type="nucleotide sequence ID" value="NZ_BMHA01000008.1"/>
</dbReference>
<evidence type="ECO:0000256" key="1">
    <source>
        <dbReference type="ARBA" id="ARBA00001946"/>
    </source>
</evidence>
<dbReference type="AlphaFoldDB" id="A0A8J3A9F7"/>
<dbReference type="EMBL" id="BMHA01000008">
    <property type="protein sequence ID" value="GGI07468.1"/>
    <property type="molecule type" value="Genomic_DNA"/>
</dbReference>
<evidence type="ECO:0000256" key="2">
    <source>
        <dbReference type="ARBA" id="ARBA00005582"/>
    </source>
</evidence>
<comment type="similarity">
    <text evidence="2 4">Belongs to the Nudix hydrolase family.</text>
</comment>
<proteinExistence type="inferred from homology"/>
<evidence type="ECO:0000259" key="5">
    <source>
        <dbReference type="PROSITE" id="PS51462"/>
    </source>
</evidence>
<dbReference type="PRINTS" id="PR00502">
    <property type="entry name" value="NUDIXFAMILY"/>
</dbReference>
<dbReference type="InterPro" id="IPR020476">
    <property type="entry name" value="Nudix_hydrolase"/>
</dbReference>
<evidence type="ECO:0000256" key="4">
    <source>
        <dbReference type="RuleBase" id="RU003476"/>
    </source>
</evidence>
<evidence type="ECO:0000256" key="3">
    <source>
        <dbReference type="ARBA" id="ARBA00022801"/>
    </source>
</evidence>
<dbReference type="InterPro" id="IPR000086">
    <property type="entry name" value="NUDIX_hydrolase_dom"/>
</dbReference>
<gene>
    <name evidence="6" type="ORF">GCM10011354_24250</name>
</gene>
<sequence length="177" mass="18379">MARSGHVAELRALVGTRRLLLPSVGTAVFDRDRLLLVRHADGSHDWGLPGGAIEPGERPADAAVREVHEETGLHVELRALAGVLGGAGREIAYDNGDVTAYVTSVFTATARDPAALRVDPRELVEAAWFAPGELARLSLPASAAEAVAAAVAVHVDGAPASFAPATWDPPGQARTDA</sequence>
<dbReference type="PROSITE" id="PS00893">
    <property type="entry name" value="NUDIX_BOX"/>
    <property type="match status" value="1"/>
</dbReference>
<accession>A0A8J3A9F7</accession>
<dbReference type="Pfam" id="PF00293">
    <property type="entry name" value="NUDIX"/>
    <property type="match status" value="1"/>
</dbReference>
<comment type="caution">
    <text evidence="6">The sequence shown here is derived from an EMBL/GenBank/DDBJ whole genome shotgun (WGS) entry which is preliminary data.</text>
</comment>
<dbReference type="PANTHER" id="PTHR43046:SF16">
    <property type="entry name" value="ADP-RIBOSE PYROPHOSPHATASE YJHB-RELATED"/>
    <property type="match status" value="1"/>
</dbReference>
<reference evidence="6" key="1">
    <citation type="journal article" date="2014" name="Int. J. Syst. Evol. Microbiol.">
        <title>Complete genome sequence of Corynebacterium casei LMG S-19264T (=DSM 44701T), isolated from a smear-ripened cheese.</title>
        <authorList>
            <consortium name="US DOE Joint Genome Institute (JGI-PGF)"/>
            <person name="Walter F."/>
            <person name="Albersmeier A."/>
            <person name="Kalinowski J."/>
            <person name="Ruckert C."/>
        </authorList>
    </citation>
    <scope>NUCLEOTIDE SEQUENCE</scope>
    <source>
        <strain evidence="6">CGMCC 1.14988</strain>
    </source>
</reference>
<protein>
    <recommendedName>
        <fullName evidence="5">Nudix hydrolase domain-containing protein</fullName>
    </recommendedName>
</protein>
<dbReference type="SUPFAM" id="SSF55811">
    <property type="entry name" value="Nudix"/>
    <property type="match status" value="1"/>
</dbReference>
<evidence type="ECO:0000313" key="7">
    <source>
        <dbReference type="Proteomes" id="UP000650511"/>
    </source>
</evidence>
<keyword evidence="3 4" id="KW-0378">Hydrolase</keyword>
<dbReference type="Proteomes" id="UP000650511">
    <property type="component" value="Unassembled WGS sequence"/>
</dbReference>
<dbReference type="InterPro" id="IPR015797">
    <property type="entry name" value="NUDIX_hydrolase-like_dom_sf"/>
</dbReference>
<dbReference type="Gene3D" id="3.90.79.10">
    <property type="entry name" value="Nucleoside Triphosphate Pyrophosphohydrolase"/>
    <property type="match status" value="1"/>
</dbReference>
<keyword evidence="7" id="KW-1185">Reference proteome</keyword>
<organism evidence="6 7">
    <name type="scientific">Egicoccus halophilus</name>
    <dbReference type="NCBI Taxonomy" id="1670830"/>
    <lineage>
        <taxon>Bacteria</taxon>
        <taxon>Bacillati</taxon>
        <taxon>Actinomycetota</taxon>
        <taxon>Nitriliruptoria</taxon>
        <taxon>Egicoccales</taxon>
        <taxon>Egicoccaceae</taxon>
        <taxon>Egicoccus</taxon>
    </lineage>
</organism>
<name>A0A8J3A9F7_9ACTN</name>
<feature type="domain" description="Nudix hydrolase" evidence="5">
    <location>
        <begin position="19"/>
        <end position="153"/>
    </location>
</feature>
<reference evidence="6" key="2">
    <citation type="submission" date="2020-09" db="EMBL/GenBank/DDBJ databases">
        <authorList>
            <person name="Sun Q."/>
            <person name="Zhou Y."/>
        </authorList>
    </citation>
    <scope>NUCLEOTIDE SEQUENCE</scope>
    <source>
        <strain evidence="6">CGMCC 1.14988</strain>
    </source>
</reference>
<dbReference type="InterPro" id="IPR020084">
    <property type="entry name" value="NUDIX_hydrolase_CS"/>
</dbReference>
<comment type="cofactor">
    <cofactor evidence="1">
        <name>Mg(2+)</name>
        <dbReference type="ChEBI" id="CHEBI:18420"/>
    </cofactor>
</comment>
<evidence type="ECO:0000313" key="6">
    <source>
        <dbReference type="EMBL" id="GGI07468.1"/>
    </source>
</evidence>
<dbReference type="PROSITE" id="PS51462">
    <property type="entry name" value="NUDIX"/>
    <property type="match status" value="1"/>
</dbReference>
<dbReference type="GO" id="GO:0016787">
    <property type="term" value="F:hydrolase activity"/>
    <property type="evidence" value="ECO:0007669"/>
    <property type="project" value="UniProtKB-KW"/>
</dbReference>